<dbReference type="EMBL" id="UINC01001900">
    <property type="protein sequence ID" value="SUZ90510.1"/>
    <property type="molecule type" value="Genomic_DNA"/>
</dbReference>
<gene>
    <name evidence="2" type="ORF">METZ01_LOCUS43364</name>
</gene>
<proteinExistence type="predicted"/>
<feature type="transmembrane region" description="Helical" evidence="1">
    <location>
        <begin position="53"/>
        <end position="73"/>
    </location>
</feature>
<protein>
    <submittedName>
        <fullName evidence="2">Uncharacterized protein</fullName>
    </submittedName>
</protein>
<keyword evidence="1" id="KW-1133">Transmembrane helix</keyword>
<keyword evidence="1" id="KW-0812">Transmembrane</keyword>
<feature type="transmembrane region" description="Helical" evidence="1">
    <location>
        <begin position="20"/>
        <end position="41"/>
    </location>
</feature>
<accession>A0A381RFM1</accession>
<organism evidence="2">
    <name type="scientific">marine metagenome</name>
    <dbReference type="NCBI Taxonomy" id="408172"/>
    <lineage>
        <taxon>unclassified sequences</taxon>
        <taxon>metagenomes</taxon>
        <taxon>ecological metagenomes</taxon>
    </lineage>
</organism>
<evidence type="ECO:0000256" key="1">
    <source>
        <dbReference type="SAM" id="Phobius"/>
    </source>
</evidence>
<evidence type="ECO:0000313" key="2">
    <source>
        <dbReference type="EMBL" id="SUZ90510.1"/>
    </source>
</evidence>
<dbReference type="AlphaFoldDB" id="A0A381RFM1"/>
<keyword evidence="1" id="KW-0472">Membrane</keyword>
<feature type="non-terminal residue" evidence="2">
    <location>
        <position position="84"/>
    </location>
</feature>
<sequence length="84" mass="9026">MVHSSPVTLRGLLRHSMRAYYWPVTAGTLLAASAFMPWITVGNQQYGGVPDLAGIWVLGLAVAAVILASLSIATRKNSRHPLLL</sequence>
<reference evidence="2" key="1">
    <citation type="submission" date="2018-05" db="EMBL/GenBank/DDBJ databases">
        <authorList>
            <person name="Lanie J.A."/>
            <person name="Ng W.-L."/>
            <person name="Kazmierczak K.M."/>
            <person name="Andrzejewski T.M."/>
            <person name="Davidsen T.M."/>
            <person name="Wayne K.J."/>
            <person name="Tettelin H."/>
            <person name="Glass J.I."/>
            <person name="Rusch D."/>
            <person name="Podicherti R."/>
            <person name="Tsui H.-C.T."/>
            <person name="Winkler M.E."/>
        </authorList>
    </citation>
    <scope>NUCLEOTIDE SEQUENCE</scope>
</reference>
<name>A0A381RFM1_9ZZZZ</name>